<sequence>MATIAEGKEVLKRELEAGGTGVLAQWLPQSVEAGCRAAGYRWRERFWTPAQ</sequence>
<comment type="caution">
    <text evidence="1">The sequence shown here is derived from an EMBL/GenBank/DDBJ whole genome shotgun (WGS) entry which is preliminary data.</text>
</comment>
<evidence type="ECO:0000313" key="1">
    <source>
        <dbReference type="EMBL" id="GAF96676.1"/>
    </source>
</evidence>
<proteinExistence type="predicted"/>
<name>X0UBH5_9ZZZZ</name>
<organism evidence="1">
    <name type="scientific">marine sediment metagenome</name>
    <dbReference type="NCBI Taxonomy" id="412755"/>
    <lineage>
        <taxon>unclassified sequences</taxon>
        <taxon>metagenomes</taxon>
        <taxon>ecological metagenomes</taxon>
    </lineage>
</organism>
<dbReference type="EMBL" id="BARS01014776">
    <property type="protein sequence ID" value="GAF96676.1"/>
    <property type="molecule type" value="Genomic_DNA"/>
</dbReference>
<dbReference type="AlphaFoldDB" id="X0UBH5"/>
<feature type="non-terminal residue" evidence="1">
    <location>
        <position position="51"/>
    </location>
</feature>
<reference evidence="1" key="1">
    <citation type="journal article" date="2014" name="Front. Microbiol.">
        <title>High frequency of phylogenetically diverse reductive dehalogenase-homologous genes in deep subseafloor sedimentary metagenomes.</title>
        <authorList>
            <person name="Kawai M."/>
            <person name="Futagami T."/>
            <person name="Toyoda A."/>
            <person name="Takaki Y."/>
            <person name="Nishi S."/>
            <person name="Hori S."/>
            <person name="Arai W."/>
            <person name="Tsubouchi T."/>
            <person name="Morono Y."/>
            <person name="Uchiyama I."/>
            <person name="Ito T."/>
            <person name="Fujiyama A."/>
            <person name="Inagaki F."/>
            <person name="Takami H."/>
        </authorList>
    </citation>
    <scope>NUCLEOTIDE SEQUENCE</scope>
    <source>
        <strain evidence="1">Expedition CK06-06</strain>
    </source>
</reference>
<accession>X0UBH5</accession>
<gene>
    <name evidence="1" type="ORF">S01H1_24572</name>
</gene>
<protein>
    <submittedName>
        <fullName evidence="1">Uncharacterized protein</fullName>
    </submittedName>
</protein>